<sequence length="144" mass="15776">LPNVYPIRLVKVNEDTMELVRDSSGLCVPCSPGEPGLLVGQINQQDPLRRFDGYVSESATTKKIAYNVLQKGDQAYLSGDVLVMDELGYMYFKDRSGDTFRWRGENVSTTEVEGTLSHILNQTDVAVYGVEIPGVEGKAGMAAI</sequence>
<evidence type="ECO:0000313" key="4">
    <source>
        <dbReference type="Proteomes" id="UP000579904"/>
    </source>
</evidence>
<reference evidence="3 4" key="1">
    <citation type="submission" date="2019-09" db="EMBL/GenBank/DDBJ databases">
        <title>Bird 10,000 Genomes (B10K) Project - Family phase.</title>
        <authorList>
            <person name="Zhang G."/>
        </authorList>
    </citation>
    <scope>NUCLEOTIDE SEQUENCE [LARGE SCALE GENOMIC DNA]</scope>
    <source>
        <strain evidence="3">OUT-0002</strain>
    </source>
</reference>
<keyword evidence="2" id="KW-0436">Ligase</keyword>
<protein>
    <submittedName>
        <fullName evidence="3">S27A1 protein</fullName>
    </submittedName>
</protein>
<proteinExistence type="inferred from homology"/>
<comment type="caution">
    <text evidence="3">The sequence shown here is derived from an EMBL/GenBank/DDBJ whole genome shotgun (WGS) entry which is preliminary data.</text>
</comment>
<name>A0A7L3NDS5_9AVES</name>
<dbReference type="GO" id="GO:0005789">
    <property type="term" value="C:endoplasmic reticulum membrane"/>
    <property type="evidence" value="ECO:0007669"/>
    <property type="project" value="TreeGrafter"/>
</dbReference>
<dbReference type="AlphaFoldDB" id="A0A7L3NDS5"/>
<organism evidence="3 4">
    <name type="scientific">Oreotrochilus melanogaster</name>
    <dbReference type="NCBI Taxonomy" id="689266"/>
    <lineage>
        <taxon>Eukaryota</taxon>
        <taxon>Metazoa</taxon>
        <taxon>Chordata</taxon>
        <taxon>Craniata</taxon>
        <taxon>Vertebrata</taxon>
        <taxon>Euteleostomi</taxon>
        <taxon>Archelosauria</taxon>
        <taxon>Archosauria</taxon>
        <taxon>Dinosauria</taxon>
        <taxon>Saurischia</taxon>
        <taxon>Theropoda</taxon>
        <taxon>Coelurosauria</taxon>
        <taxon>Aves</taxon>
        <taxon>Neognathae</taxon>
        <taxon>Neoaves</taxon>
        <taxon>Strisores</taxon>
        <taxon>Apodiformes</taxon>
        <taxon>Trochilidae</taxon>
        <taxon>Oreotrochilus</taxon>
    </lineage>
</organism>
<dbReference type="GO" id="GO:0005324">
    <property type="term" value="F:long-chain fatty acid transmembrane transporter activity"/>
    <property type="evidence" value="ECO:0007669"/>
    <property type="project" value="TreeGrafter"/>
</dbReference>
<dbReference type="Proteomes" id="UP000579904">
    <property type="component" value="Unassembled WGS sequence"/>
</dbReference>
<evidence type="ECO:0000256" key="1">
    <source>
        <dbReference type="ARBA" id="ARBA00006432"/>
    </source>
</evidence>
<dbReference type="GO" id="GO:0001579">
    <property type="term" value="P:medium-chain fatty acid transport"/>
    <property type="evidence" value="ECO:0007669"/>
    <property type="project" value="TreeGrafter"/>
</dbReference>
<gene>
    <name evidence="3" type="primary">Slc27a1</name>
    <name evidence="3" type="ORF">OREMEL_R06149</name>
</gene>
<dbReference type="GO" id="GO:0005743">
    <property type="term" value="C:mitochondrial inner membrane"/>
    <property type="evidence" value="ECO:0007669"/>
    <property type="project" value="TreeGrafter"/>
</dbReference>
<dbReference type="SUPFAM" id="SSF56801">
    <property type="entry name" value="Acetyl-CoA synthetase-like"/>
    <property type="match status" value="1"/>
</dbReference>
<dbReference type="GO" id="GO:0090434">
    <property type="term" value="F:oleoyl-CoA ligase activity"/>
    <property type="evidence" value="ECO:0007669"/>
    <property type="project" value="TreeGrafter"/>
</dbReference>
<feature type="non-terminal residue" evidence="3">
    <location>
        <position position="1"/>
    </location>
</feature>
<dbReference type="GO" id="GO:0044539">
    <property type="term" value="P:long-chain fatty acid import into cell"/>
    <property type="evidence" value="ECO:0007669"/>
    <property type="project" value="TreeGrafter"/>
</dbReference>
<dbReference type="EMBL" id="VZUB01006811">
    <property type="protein sequence ID" value="NXU75691.1"/>
    <property type="molecule type" value="Genomic_DNA"/>
</dbReference>
<feature type="non-terminal residue" evidence="3">
    <location>
        <position position="144"/>
    </location>
</feature>
<evidence type="ECO:0000313" key="3">
    <source>
        <dbReference type="EMBL" id="NXU75691.1"/>
    </source>
</evidence>
<keyword evidence="4" id="KW-1185">Reference proteome</keyword>
<comment type="similarity">
    <text evidence="1">Belongs to the ATP-dependent AMP-binding enzyme family.</text>
</comment>
<evidence type="ECO:0000256" key="2">
    <source>
        <dbReference type="ARBA" id="ARBA00022598"/>
    </source>
</evidence>
<dbReference type="OrthoDB" id="288590at2759"/>
<dbReference type="GO" id="GO:0005886">
    <property type="term" value="C:plasma membrane"/>
    <property type="evidence" value="ECO:0007669"/>
    <property type="project" value="TreeGrafter"/>
</dbReference>
<dbReference type="PANTHER" id="PTHR43107">
    <property type="entry name" value="LONG-CHAIN FATTY ACID TRANSPORT PROTEIN"/>
    <property type="match status" value="1"/>
</dbReference>
<dbReference type="InterPro" id="IPR042099">
    <property type="entry name" value="ANL_N_sf"/>
</dbReference>
<accession>A0A7L3NDS5</accession>
<dbReference type="PANTHER" id="PTHR43107:SF7">
    <property type="entry name" value="LONG-CHAIN FATTY ACID TRANSPORT PROTEIN 1"/>
    <property type="match status" value="1"/>
</dbReference>
<dbReference type="Gene3D" id="3.40.50.12780">
    <property type="entry name" value="N-terminal domain of ligase-like"/>
    <property type="match status" value="1"/>
</dbReference>